<evidence type="ECO:0000256" key="6">
    <source>
        <dbReference type="ARBA" id="ARBA00022989"/>
    </source>
</evidence>
<dbReference type="InterPro" id="IPR007208">
    <property type="entry name" value="MrpF/PhaF-like"/>
</dbReference>
<keyword evidence="3" id="KW-0813">Transport</keyword>
<feature type="transmembrane region" description="Helical" evidence="8">
    <location>
        <begin position="6"/>
        <end position="28"/>
    </location>
</feature>
<evidence type="ECO:0000313" key="9">
    <source>
        <dbReference type="EMBL" id="MST55349.1"/>
    </source>
</evidence>
<dbReference type="Pfam" id="PF04066">
    <property type="entry name" value="MrpF_PhaF"/>
    <property type="match status" value="1"/>
</dbReference>
<feature type="transmembrane region" description="Helical" evidence="8">
    <location>
        <begin position="37"/>
        <end position="57"/>
    </location>
</feature>
<reference evidence="9 10" key="1">
    <citation type="submission" date="2019-08" db="EMBL/GenBank/DDBJ databases">
        <title>In-depth cultivation of the pig gut microbiome towards novel bacterial diversity and tailored functional studies.</title>
        <authorList>
            <person name="Wylensek D."/>
            <person name="Hitch T.C.A."/>
            <person name="Clavel T."/>
        </authorList>
    </citation>
    <scope>NUCLEOTIDE SEQUENCE [LARGE SCALE GENOMIC DNA]</scope>
    <source>
        <strain evidence="9 10">SM-530-WT-4B</strain>
    </source>
</reference>
<organism evidence="9 10">
    <name type="scientific">Pyramidobacter porci</name>
    <dbReference type="NCBI Taxonomy" id="2605789"/>
    <lineage>
        <taxon>Bacteria</taxon>
        <taxon>Thermotogati</taxon>
        <taxon>Synergistota</taxon>
        <taxon>Synergistia</taxon>
        <taxon>Synergistales</taxon>
        <taxon>Dethiosulfovibrionaceae</taxon>
        <taxon>Pyramidobacter</taxon>
    </lineage>
</organism>
<sequence length="90" mass="9678">MTFARSLFGFAAAVLSVLAFGSVARIVWGPTDADRAVALDTMNSLVIAIMILLAAAYDSVLLVDLSIVYGGLSFVATMFLARYIERRSRS</sequence>
<comment type="caution">
    <text evidence="9">The sequence shown here is derived from an EMBL/GenBank/DDBJ whole genome shotgun (WGS) entry which is preliminary data.</text>
</comment>
<comment type="similarity">
    <text evidence="2">Belongs to the CPA3 antiporters (TC 2.A.63) subunit F family.</text>
</comment>
<dbReference type="RefSeq" id="WP_154528454.1">
    <property type="nucleotide sequence ID" value="NZ_JAXDZJ010000108.1"/>
</dbReference>
<dbReference type="Proteomes" id="UP000473699">
    <property type="component" value="Unassembled WGS sequence"/>
</dbReference>
<evidence type="ECO:0000256" key="8">
    <source>
        <dbReference type="SAM" id="Phobius"/>
    </source>
</evidence>
<protein>
    <submittedName>
        <fullName evidence="9">Cation:proton antiporter</fullName>
    </submittedName>
</protein>
<dbReference type="GO" id="GO:0015385">
    <property type="term" value="F:sodium:proton antiporter activity"/>
    <property type="evidence" value="ECO:0007669"/>
    <property type="project" value="TreeGrafter"/>
</dbReference>
<proteinExistence type="inferred from homology"/>
<evidence type="ECO:0000256" key="2">
    <source>
        <dbReference type="ARBA" id="ARBA00009212"/>
    </source>
</evidence>
<dbReference type="EMBL" id="VUNH01000004">
    <property type="protein sequence ID" value="MST55349.1"/>
    <property type="molecule type" value="Genomic_DNA"/>
</dbReference>
<feature type="transmembrane region" description="Helical" evidence="8">
    <location>
        <begin position="63"/>
        <end position="84"/>
    </location>
</feature>
<accession>A0A6L5YAQ0</accession>
<evidence type="ECO:0000256" key="5">
    <source>
        <dbReference type="ARBA" id="ARBA00022692"/>
    </source>
</evidence>
<comment type="subcellular location">
    <subcellularLocation>
        <location evidence="1">Cell membrane</location>
        <topology evidence="1">Multi-pass membrane protein</topology>
    </subcellularLocation>
</comment>
<name>A0A6L5YAQ0_9BACT</name>
<evidence type="ECO:0000256" key="1">
    <source>
        <dbReference type="ARBA" id="ARBA00004651"/>
    </source>
</evidence>
<keyword evidence="7 8" id="KW-0472">Membrane</keyword>
<keyword evidence="6 8" id="KW-1133">Transmembrane helix</keyword>
<keyword evidence="5 8" id="KW-0812">Transmembrane</keyword>
<dbReference type="AlphaFoldDB" id="A0A6L5YAQ0"/>
<evidence type="ECO:0000256" key="7">
    <source>
        <dbReference type="ARBA" id="ARBA00023136"/>
    </source>
</evidence>
<keyword evidence="4" id="KW-1003">Cell membrane</keyword>
<keyword evidence="10" id="KW-1185">Reference proteome</keyword>
<evidence type="ECO:0000256" key="4">
    <source>
        <dbReference type="ARBA" id="ARBA00022475"/>
    </source>
</evidence>
<evidence type="ECO:0000313" key="10">
    <source>
        <dbReference type="Proteomes" id="UP000473699"/>
    </source>
</evidence>
<dbReference type="GO" id="GO:0005886">
    <property type="term" value="C:plasma membrane"/>
    <property type="evidence" value="ECO:0007669"/>
    <property type="project" value="UniProtKB-SubCell"/>
</dbReference>
<dbReference type="PANTHER" id="PTHR34702:SF1">
    <property type="entry name" value="NA(+)_H(+) ANTIPORTER SUBUNIT F"/>
    <property type="match status" value="1"/>
</dbReference>
<gene>
    <name evidence="9" type="ORF">FYJ74_04785</name>
</gene>
<evidence type="ECO:0000256" key="3">
    <source>
        <dbReference type="ARBA" id="ARBA00022448"/>
    </source>
</evidence>
<dbReference type="PANTHER" id="PTHR34702">
    <property type="entry name" value="NA(+)/H(+) ANTIPORTER SUBUNIT F1"/>
    <property type="match status" value="1"/>
</dbReference>